<organism evidence="2 3">
    <name type="scientific">Polaribacter marinaquae</name>
    <dbReference type="NCBI Taxonomy" id="1642819"/>
    <lineage>
        <taxon>Bacteria</taxon>
        <taxon>Pseudomonadati</taxon>
        <taxon>Bacteroidota</taxon>
        <taxon>Flavobacteriia</taxon>
        <taxon>Flavobacteriales</taxon>
        <taxon>Flavobacteriaceae</taxon>
    </lineage>
</organism>
<feature type="signal peptide" evidence="1">
    <location>
        <begin position="1"/>
        <end position="25"/>
    </location>
</feature>
<accession>A0ABZ2TSU5</accession>
<sequence length="190" mass="22041">MNCKFLFKYALILGALLLLFNCNKSSDLKQNLTCNEIYFKNLKEISDAKNNFKISLPNNWKTSNFTDNYQSSIYTADTTKQLTKSLLLDVNFINNAIEIDDIFKLKIEHENLTNKLIQKEQKEITFLNRKSYYVVSIGKKQNFKYKSLQLFVPLNKSSSLAIKAEVYGDSLVQKRICKALTLIDKIKIEQ</sequence>
<evidence type="ECO:0000256" key="1">
    <source>
        <dbReference type="SAM" id="SignalP"/>
    </source>
</evidence>
<evidence type="ECO:0000313" key="3">
    <source>
        <dbReference type="Proteomes" id="UP001491088"/>
    </source>
</evidence>
<evidence type="ECO:0008006" key="4">
    <source>
        <dbReference type="Google" id="ProtNLM"/>
    </source>
</evidence>
<evidence type="ECO:0000313" key="2">
    <source>
        <dbReference type="EMBL" id="WYW56138.1"/>
    </source>
</evidence>
<keyword evidence="3" id="KW-1185">Reference proteome</keyword>
<name>A0ABZ2TSU5_9FLAO</name>
<dbReference type="EMBL" id="CP150496">
    <property type="protein sequence ID" value="WYW56138.1"/>
    <property type="molecule type" value="Genomic_DNA"/>
</dbReference>
<feature type="chain" id="PRO_5045506771" description="PsbP C-terminal domain-containing protein" evidence="1">
    <location>
        <begin position="26"/>
        <end position="190"/>
    </location>
</feature>
<keyword evidence="1" id="KW-0732">Signal</keyword>
<dbReference type="RefSeq" id="WP_340934014.1">
    <property type="nucleotide sequence ID" value="NZ_CP150496.1"/>
</dbReference>
<gene>
    <name evidence="2" type="ORF">WG950_02520</name>
</gene>
<proteinExistence type="predicted"/>
<dbReference type="Proteomes" id="UP001491088">
    <property type="component" value="Chromosome"/>
</dbReference>
<protein>
    <recommendedName>
        <fullName evidence="4">PsbP C-terminal domain-containing protein</fullName>
    </recommendedName>
</protein>
<reference evidence="2 3" key="1">
    <citation type="submission" date="2024-03" db="EMBL/GenBank/DDBJ databases">
        <authorList>
            <person name="Cao K."/>
        </authorList>
    </citation>
    <scope>NUCLEOTIDE SEQUENCE [LARGE SCALE GENOMIC DNA]</scope>
    <source>
        <strain evidence="2 3">MCCC 1K00696</strain>
    </source>
</reference>